<dbReference type="EMBL" id="JBHRTS010000008">
    <property type="protein sequence ID" value="MFC3195365.1"/>
    <property type="molecule type" value="Genomic_DNA"/>
</dbReference>
<dbReference type="Pfam" id="PF00701">
    <property type="entry name" value="DHDPS"/>
    <property type="match status" value="1"/>
</dbReference>
<evidence type="ECO:0000256" key="2">
    <source>
        <dbReference type="ARBA" id="ARBA00005120"/>
    </source>
</evidence>
<evidence type="ECO:0000256" key="13">
    <source>
        <dbReference type="PIRNR" id="PIRNR001365"/>
    </source>
</evidence>
<feature type="site" description="Part of a proton relay during catalysis" evidence="12">
    <location>
        <position position="115"/>
    </location>
</feature>
<name>A0ABV7JB63_9GAMM</name>
<dbReference type="GO" id="GO:0008840">
    <property type="term" value="F:4-hydroxy-tetrahydrodipicolinate synthase activity"/>
    <property type="evidence" value="ECO:0007669"/>
    <property type="project" value="UniProtKB-EC"/>
</dbReference>
<keyword evidence="10 12" id="KW-0704">Schiff base</keyword>
<dbReference type="InterPro" id="IPR002220">
    <property type="entry name" value="DapA-like"/>
</dbReference>
<dbReference type="PANTHER" id="PTHR12128:SF66">
    <property type="entry name" value="4-HYDROXY-2-OXOGLUTARATE ALDOLASE, MITOCHONDRIAL"/>
    <property type="match status" value="1"/>
</dbReference>
<dbReference type="InterPro" id="IPR013785">
    <property type="entry name" value="Aldolase_TIM"/>
</dbReference>
<evidence type="ECO:0000256" key="5">
    <source>
        <dbReference type="ARBA" id="ARBA00022490"/>
    </source>
</evidence>
<feature type="site" description="Part of a proton relay during catalysis" evidence="12">
    <location>
        <position position="51"/>
    </location>
</feature>
<accession>A0ABV7JB63</accession>
<dbReference type="PROSITE" id="PS00666">
    <property type="entry name" value="DHDPS_2"/>
    <property type="match status" value="1"/>
</dbReference>
<evidence type="ECO:0000256" key="10">
    <source>
        <dbReference type="ARBA" id="ARBA00023270"/>
    </source>
</evidence>
<evidence type="ECO:0000256" key="1">
    <source>
        <dbReference type="ARBA" id="ARBA00003294"/>
    </source>
</evidence>
<proteinExistence type="inferred from homology"/>
<evidence type="ECO:0000256" key="9">
    <source>
        <dbReference type="ARBA" id="ARBA00023239"/>
    </source>
</evidence>
<dbReference type="PRINTS" id="PR00146">
    <property type="entry name" value="DHPICSNTHASE"/>
</dbReference>
<evidence type="ECO:0000256" key="7">
    <source>
        <dbReference type="ARBA" id="ARBA00022915"/>
    </source>
</evidence>
<protein>
    <recommendedName>
        <fullName evidence="4 12">4-hydroxy-tetrahydrodipicolinate synthase</fullName>
        <shortName evidence="12">HTPA synthase</shortName>
        <ecNumber evidence="4 12">4.3.3.7</ecNumber>
    </recommendedName>
</protein>
<keyword evidence="15" id="KW-1185">Reference proteome</keyword>
<keyword evidence="5 12" id="KW-0963">Cytoplasm</keyword>
<reference evidence="15" key="1">
    <citation type="journal article" date="2019" name="Int. J. Syst. Evol. Microbiol.">
        <title>The Global Catalogue of Microorganisms (GCM) 10K type strain sequencing project: providing services to taxonomists for standard genome sequencing and annotation.</title>
        <authorList>
            <consortium name="The Broad Institute Genomics Platform"/>
            <consortium name="The Broad Institute Genome Sequencing Center for Infectious Disease"/>
            <person name="Wu L."/>
            <person name="Ma J."/>
        </authorList>
    </citation>
    <scope>NUCLEOTIDE SEQUENCE [LARGE SCALE GENOMIC DNA]</scope>
    <source>
        <strain evidence="15">KCTC 42953</strain>
    </source>
</reference>
<comment type="function">
    <text evidence="1 12">Catalyzes the condensation of (S)-aspartate-beta-semialdehyde [(S)-ASA] and pyruvate to 4-hydroxy-tetrahydrodipicolinate (HTPA).</text>
</comment>
<dbReference type="Gene3D" id="3.20.20.70">
    <property type="entry name" value="Aldolase class I"/>
    <property type="match status" value="1"/>
</dbReference>
<dbReference type="InterPro" id="IPR020625">
    <property type="entry name" value="Schiff_base-form_aldolases_AS"/>
</dbReference>
<keyword evidence="8 12" id="KW-0457">Lysine biosynthesis</keyword>
<evidence type="ECO:0000256" key="11">
    <source>
        <dbReference type="ARBA" id="ARBA00047836"/>
    </source>
</evidence>
<feature type="active site" description="Schiff-base intermediate with substrate" evidence="12">
    <location>
        <position position="169"/>
    </location>
</feature>
<keyword evidence="6 12" id="KW-0028">Amino-acid biosynthesis</keyword>
<comment type="pathway">
    <text evidence="2 12">Amino-acid biosynthesis; L-lysine biosynthesis via DAP pathway; (S)-tetrahydrodipicolinate from L-aspartate: step 3/4.</text>
</comment>
<dbReference type="PIRSF" id="PIRSF001365">
    <property type="entry name" value="DHDPS"/>
    <property type="match status" value="1"/>
</dbReference>
<dbReference type="InterPro" id="IPR005263">
    <property type="entry name" value="DapA"/>
</dbReference>
<dbReference type="NCBIfam" id="TIGR00674">
    <property type="entry name" value="dapA"/>
    <property type="match status" value="1"/>
</dbReference>
<dbReference type="SMART" id="SM01130">
    <property type="entry name" value="DHDPS"/>
    <property type="match status" value="1"/>
</dbReference>
<dbReference type="HAMAP" id="MF_00418">
    <property type="entry name" value="DapA"/>
    <property type="match status" value="1"/>
</dbReference>
<dbReference type="PANTHER" id="PTHR12128">
    <property type="entry name" value="DIHYDRODIPICOLINATE SYNTHASE"/>
    <property type="match status" value="1"/>
</dbReference>
<organism evidence="14 15">
    <name type="scientific">Marinicella sediminis</name>
    <dbReference type="NCBI Taxonomy" id="1792834"/>
    <lineage>
        <taxon>Bacteria</taxon>
        <taxon>Pseudomonadati</taxon>
        <taxon>Pseudomonadota</taxon>
        <taxon>Gammaproteobacteria</taxon>
        <taxon>Lysobacterales</taxon>
        <taxon>Marinicellaceae</taxon>
        <taxon>Marinicella</taxon>
    </lineage>
</organism>
<comment type="similarity">
    <text evidence="3 12 13">Belongs to the DapA family.</text>
</comment>
<feature type="active site" description="Proton donor/acceptor" evidence="12">
    <location>
        <position position="141"/>
    </location>
</feature>
<comment type="caution">
    <text evidence="14">The sequence shown here is derived from an EMBL/GenBank/DDBJ whole genome shotgun (WGS) entry which is preliminary data.</text>
</comment>
<comment type="subunit">
    <text evidence="12">Homotetramer; dimer of dimers.</text>
</comment>
<dbReference type="SUPFAM" id="SSF51569">
    <property type="entry name" value="Aldolase"/>
    <property type="match status" value="1"/>
</dbReference>
<dbReference type="CDD" id="cd00950">
    <property type="entry name" value="DHDPS"/>
    <property type="match status" value="1"/>
</dbReference>
<evidence type="ECO:0000256" key="6">
    <source>
        <dbReference type="ARBA" id="ARBA00022605"/>
    </source>
</evidence>
<dbReference type="PROSITE" id="PS00665">
    <property type="entry name" value="DHDPS_1"/>
    <property type="match status" value="1"/>
</dbReference>
<evidence type="ECO:0000313" key="14">
    <source>
        <dbReference type="EMBL" id="MFC3195365.1"/>
    </source>
</evidence>
<dbReference type="Proteomes" id="UP001595533">
    <property type="component" value="Unassembled WGS sequence"/>
</dbReference>
<evidence type="ECO:0000256" key="8">
    <source>
        <dbReference type="ARBA" id="ARBA00023154"/>
    </source>
</evidence>
<gene>
    <name evidence="12 14" type="primary">dapA</name>
    <name evidence="14" type="ORF">ACFODZ_14015</name>
</gene>
<comment type="catalytic activity">
    <reaction evidence="11 12">
        <text>L-aspartate 4-semialdehyde + pyruvate = (2S,4S)-4-hydroxy-2,3,4,5-tetrahydrodipicolinate + H2O + H(+)</text>
        <dbReference type="Rhea" id="RHEA:34171"/>
        <dbReference type="ChEBI" id="CHEBI:15361"/>
        <dbReference type="ChEBI" id="CHEBI:15377"/>
        <dbReference type="ChEBI" id="CHEBI:15378"/>
        <dbReference type="ChEBI" id="CHEBI:67139"/>
        <dbReference type="ChEBI" id="CHEBI:537519"/>
        <dbReference type="EC" id="4.3.3.7"/>
    </reaction>
</comment>
<comment type="caution">
    <text evidence="12">Was originally thought to be a dihydrodipicolinate synthase (DHDPS), catalyzing the condensation of (S)-aspartate-beta-semialdehyde [(S)-ASA] and pyruvate to dihydrodipicolinate (DHDP). However, it was shown in E.coli that the product of the enzymatic reaction is not dihydrodipicolinate but in fact (4S)-4-hydroxy-2,3,4,5-tetrahydro-(2S)-dipicolinic acid (HTPA), and that the consecutive dehydration reaction leading to DHDP is not spontaneous but catalyzed by DapB.</text>
</comment>
<evidence type="ECO:0000256" key="3">
    <source>
        <dbReference type="ARBA" id="ARBA00007592"/>
    </source>
</evidence>
<feature type="binding site" evidence="12">
    <location>
        <position position="52"/>
    </location>
    <ligand>
        <name>pyruvate</name>
        <dbReference type="ChEBI" id="CHEBI:15361"/>
    </ligand>
</feature>
<evidence type="ECO:0000256" key="4">
    <source>
        <dbReference type="ARBA" id="ARBA00012086"/>
    </source>
</evidence>
<evidence type="ECO:0000313" key="15">
    <source>
        <dbReference type="Proteomes" id="UP001595533"/>
    </source>
</evidence>
<sequence length="300" mass="32323">MGQLQAKDLRGCMVAMVTPMDSQGNLEMAQWERLIQWHTQSGTSAVVVAGTTGESALLTQAEVDLLTRSAVSHCQGSNTRVIVGTGGICPDQVMAANQKAKDNGADAVLVVTPYYLTLTQEALIQHFKTIAGNSELPVILYNVPSRTSNDLATASTTKLAKLKQVIGIKEAKADMGRIAALARIKDFAVLSGDDGTFVEAIKNGADGVISVAANVRPAIMAEMCDHLQLGDVAQAESHDKQLQPLYDFLFHQPNPCPVKSLMHLANMVSSGIRKPLVMTELTNRQIKPFIEPILKEFNTL</sequence>
<dbReference type="InterPro" id="IPR020624">
    <property type="entry name" value="Schiff_base-form_aldolases_CS"/>
</dbReference>
<keyword evidence="9 12" id="KW-0456">Lyase</keyword>
<dbReference type="EC" id="4.3.3.7" evidence="4 12"/>
<feature type="binding site" evidence="12">
    <location>
        <position position="209"/>
    </location>
    <ligand>
        <name>pyruvate</name>
        <dbReference type="ChEBI" id="CHEBI:15361"/>
    </ligand>
</feature>
<evidence type="ECO:0000256" key="12">
    <source>
        <dbReference type="HAMAP-Rule" id="MF_00418"/>
    </source>
</evidence>
<keyword evidence="7 12" id="KW-0220">Diaminopimelate biosynthesis</keyword>
<comment type="subcellular location">
    <subcellularLocation>
        <location evidence="12">Cytoplasm</location>
    </subcellularLocation>
</comment>
<dbReference type="RefSeq" id="WP_077413024.1">
    <property type="nucleotide sequence ID" value="NZ_JBHRTS010000008.1"/>
</dbReference>